<dbReference type="STRING" id="1194090.SAMN05443144_11099"/>
<dbReference type="PROSITE" id="PS01271">
    <property type="entry name" value="NA_SULFATE"/>
    <property type="match status" value="1"/>
</dbReference>
<evidence type="ECO:0000259" key="8">
    <source>
        <dbReference type="PROSITE" id="PS51202"/>
    </source>
</evidence>
<keyword evidence="10" id="KW-1185">Reference proteome</keyword>
<keyword evidence="6 7" id="KW-0472">Membrane</keyword>
<keyword evidence="3 7" id="KW-0812">Transmembrane</keyword>
<organism evidence="9 10">
    <name type="scientific">Fodinibius roseus</name>
    <dbReference type="NCBI Taxonomy" id="1194090"/>
    <lineage>
        <taxon>Bacteria</taxon>
        <taxon>Pseudomonadati</taxon>
        <taxon>Balneolota</taxon>
        <taxon>Balneolia</taxon>
        <taxon>Balneolales</taxon>
        <taxon>Balneolaceae</taxon>
        <taxon>Fodinibius</taxon>
    </lineage>
</organism>
<dbReference type="Pfam" id="PF03600">
    <property type="entry name" value="CitMHS"/>
    <property type="match status" value="1"/>
</dbReference>
<dbReference type="PROSITE" id="PS51202">
    <property type="entry name" value="RCK_C"/>
    <property type="match status" value="2"/>
</dbReference>
<feature type="transmembrane region" description="Helical" evidence="7">
    <location>
        <begin position="176"/>
        <end position="196"/>
    </location>
</feature>
<dbReference type="FunFam" id="3.30.70.1450:FF:000009">
    <property type="entry name" value="SLC13 family permease"/>
    <property type="match status" value="1"/>
</dbReference>
<evidence type="ECO:0000313" key="9">
    <source>
        <dbReference type="EMBL" id="SHF58553.1"/>
    </source>
</evidence>
<dbReference type="EMBL" id="FQUS01000010">
    <property type="protein sequence ID" value="SHF58553.1"/>
    <property type="molecule type" value="Genomic_DNA"/>
</dbReference>
<accession>A0A1M5CV40</accession>
<feature type="domain" description="RCK C-terminal" evidence="8">
    <location>
        <begin position="206"/>
        <end position="290"/>
    </location>
</feature>
<dbReference type="InterPro" id="IPR051679">
    <property type="entry name" value="DASS-Related_Transporters"/>
</dbReference>
<evidence type="ECO:0000256" key="3">
    <source>
        <dbReference type="ARBA" id="ARBA00022692"/>
    </source>
</evidence>
<dbReference type="RefSeq" id="WP_073063762.1">
    <property type="nucleotide sequence ID" value="NZ_FQUS01000010.1"/>
</dbReference>
<dbReference type="PANTHER" id="PTHR43652">
    <property type="entry name" value="BASIC AMINO ACID ANTIPORTER YFCC-RELATED"/>
    <property type="match status" value="1"/>
</dbReference>
<evidence type="ECO:0000256" key="6">
    <source>
        <dbReference type="ARBA" id="ARBA00023136"/>
    </source>
</evidence>
<evidence type="ECO:0000256" key="2">
    <source>
        <dbReference type="ARBA" id="ARBA00022448"/>
    </source>
</evidence>
<feature type="transmembrane region" description="Helical" evidence="7">
    <location>
        <begin position="567"/>
        <end position="587"/>
    </location>
</feature>
<feature type="domain" description="RCK C-terminal" evidence="8">
    <location>
        <begin position="295"/>
        <end position="381"/>
    </location>
</feature>
<dbReference type="PANTHER" id="PTHR43652:SF2">
    <property type="entry name" value="BASIC AMINO ACID ANTIPORTER YFCC-RELATED"/>
    <property type="match status" value="1"/>
</dbReference>
<feature type="transmembrane region" description="Helical" evidence="7">
    <location>
        <begin position="29"/>
        <end position="52"/>
    </location>
</feature>
<dbReference type="InterPro" id="IPR036721">
    <property type="entry name" value="RCK_C_sf"/>
</dbReference>
<feature type="transmembrane region" description="Helical" evidence="7">
    <location>
        <begin position="506"/>
        <end position="523"/>
    </location>
</feature>
<dbReference type="GO" id="GO:0006813">
    <property type="term" value="P:potassium ion transport"/>
    <property type="evidence" value="ECO:0007669"/>
    <property type="project" value="InterPro"/>
</dbReference>
<dbReference type="Gene3D" id="3.30.70.1450">
    <property type="entry name" value="Regulator of K+ conductance, C-terminal domain"/>
    <property type="match status" value="2"/>
</dbReference>
<sequence>MTLAGWTVIAVVVLCLILLIKTRLSADVVFLGGLTVIIVSQVVPVSEVLVGFSNEGMLTVAALYVVAAGLKETGAIQYVINKIIGRSRSIRRAQLRIMAPVMVFSAFLNNTPIVASFIPALEDWARKNRIPASKILIPLSYAAILGGTCTLIGTSTNLIVNGLLIQETATGSLGIFEPALIGIPCAIAGFVYLAVFGRKLLPIRGSGFDTFKDPREYTIEMLVDHGSEIAGQTVEEAGLRNLPGLFLVEIYRGGQILAAVDPEISLHDNDRLIFAGIVDSIVDLQQIKGLSPATDQLFKLDSSRRERLMIEAVVSPTHPINGRTIKEGRFRNLYDAVVLAVARNGERIKEKVGDIELRTGDTLLLEAHPTFLEQYKNSSDYYLISGISDSNPPNYEKSGIAWATLIGMVGSVALGFLTMFQASFLAAGLMILFNCCGATEAKSYIDWSVLLVIAASLGIGSAMQETGAAAVLAKSFLGLVESNPYGALIGTYLATWILTEMITNNAAAVLIFPIAISMAASFGVNHMPFVITIMMAASASFSTPIGYQTNLMVYGPGGYKFTDFTKIGLPLNLIVAVITIVLVPMIWPL</sequence>
<dbReference type="Pfam" id="PF02080">
    <property type="entry name" value="TrkA_C"/>
    <property type="match status" value="2"/>
</dbReference>
<keyword evidence="2" id="KW-0813">Transport</keyword>
<dbReference type="OrthoDB" id="9765532at2"/>
<feature type="transmembrane region" description="Helical" evidence="7">
    <location>
        <begin position="101"/>
        <end position="121"/>
    </location>
</feature>
<reference evidence="9 10" key="1">
    <citation type="submission" date="2016-11" db="EMBL/GenBank/DDBJ databases">
        <authorList>
            <person name="Jaros S."/>
            <person name="Januszkiewicz K."/>
            <person name="Wedrychowicz H."/>
        </authorList>
    </citation>
    <scope>NUCLEOTIDE SEQUENCE [LARGE SCALE GENOMIC DNA]</scope>
    <source>
        <strain evidence="9 10">DSM 21986</strain>
    </source>
</reference>
<gene>
    <name evidence="9" type="ORF">SAMN05443144_11099</name>
</gene>
<feature type="transmembrane region" description="Helical" evidence="7">
    <location>
        <begin position="399"/>
        <end position="432"/>
    </location>
</feature>
<name>A0A1M5CV40_9BACT</name>
<feature type="transmembrane region" description="Helical" evidence="7">
    <location>
        <begin position="58"/>
        <end position="80"/>
    </location>
</feature>
<feature type="transmembrane region" description="Helical" evidence="7">
    <location>
        <begin position="529"/>
        <end position="547"/>
    </location>
</feature>
<dbReference type="AlphaFoldDB" id="A0A1M5CV40"/>
<feature type="transmembrane region" description="Helical" evidence="7">
    <location>
        <begin position="6"/>
        <end position="22"/>
    </location>
</feature>
<evidence type="ECO:0000256" key="4">
    <source>
        <dbReference type="ARBA" id="ARBA00022737"/>
    </source>
</evidence>
<keyword evidence="4" id="KW-0677">Repeat</keyword>
<dbReference type="Proteomes" id="UP000184041">
    <property type="component" value="Unassembled WGS sequence"/>
</dbReference>
<evidence type="ECO:0000256" key="5">
    <source>
        <dbReference type="ARBA" id="ARBA00022989"/>
    </source>
</evidence>
<evidence type="ECO:0000256" key="1">
    <source>
        <dbReference type="ARBA" id="ARBA00004141"/>
    </source>
</evidence>
<protein>
    <submittedName>
        <fullName evidence="9">Di-and tricarboxylate transporter</fullName>
    </submittedName>
</protein>
<dbReference type="InterPro" id="IPR031312">
    <property type="entry name" value="Na/sul_symport_CS"/>
</dbReference>
<keyword evidence="5 7" id="KW-1133">Transmembrane helix</keyword>
<proteinExistence type="predicted"/>
<feature type="transmembrane region" description="Helical" evidence="7">
    <location>
        <begin position="444"/>
        <end position="463"/>
    </location>
</feature>
<dbReference type="InterPro" id="IPR006037">
    <property type="entry name" value="RCK_C"/>
</dbReference>
<evidence type="ECO:0000313" key="10">
    <source>
        <dbReference type="Proteomes" id="UP000184041"/>
    </source>
</evidence>
<feature type="transmembrane region" description="Helical" evidence="7">
    <location>
        <begin position="141"/>
        <end position="164"/>
    </location>
</feature>
<dbReference type="GO" id="GO:0005886">
    <property type="term" value="C:plasma membrane"/>
    <property type="evidence" value="ECO:0007669"/>
    <property type="project" value="TreeGrafter"/>
</dbReference>
<dbReference type="GO" id="GO:0008324">
    <property type="term" value="F:monoatomic cation transmembrane transporter activity"/>
    <property type="evidence" value="ECO:0007669"/>
    <property type="project" value="InterPro"/>
</dbReference>
<dbReference type="InterPro" id="IPR004680">
    <property type="entry name" value="Cit_transptr-like_dom"/>
</dbReference>
<evidence type="ECO:0000256" key="7">
    <source>
        <dbReference type="SAM" id="Phobius"/>
    </source>
</evidence>
<dbReference type="SUPFAM" id="SSF116726">
    <property type="entry name" value="TrkA C-terminal domain-like"/>
    <property type="match status" value="2"/>
</dbReference>
<comment type="subcellular location">
    <subcellularLocation>
        <location evidence="1">Membrane</location>
        <topology evidence="1">Multi-pass membrane protein</topology>
    </subcellularLocation>
</comment>
<feature type="transmembrane region" description="Helical" evidence="7">
    <location>
        <begin position="483"/>
        <end position="499"/>
    </location>
</feature>